<dbReference type="GO" id="GO:0005524">
    <property type="term" value="F:ATP binding"/>
    <property type="evidence" value="ECO:0007669"/>
    <property type="project" value="UniProtKB-KW"/>
</dbReference>
<dbReference type="InterPro" id="IPR008271">
    <property type="entry name" value="Ser/Thr_kinase_AS"/>
</dbReference>
<dbReference type="PANTHER" id="PTHR47973">
    <property type="entry name" value="CYSTEINE-RICH RECEPTOR-LIKE PROTEIN KINASE 3"/>
    <property type="match status" value="1"/>
</dbReference>
<evidence type="ECO:0000259" key="6">
    <source>
        <dbReference type="PROSITE" id="PS50011"/>
    </source>
</evidence>
<dbReference type="InterPro" id="IPR001245">
    <property type="entry name" value="Ser-Thr/Tyr_kinase_cat_dom"/>
</dbReference>
<feature type="domain" description="Protein kinase" evidence="6">
    <location>
        <begin position="1"/>
        <end position="266"/>
    </location>
</feature>
<keyword evidence="8" id="KW-1185">Reference proteome</keyword>
<dbReference type="CDD" id="cd14066">
    <property type="entry name" value="STKc_IRAK"/>
    <property type="match status" value="1"/>
</dbReference>
<feature type="compositionally biased region" description="Basic and acidic residues" evidence="5">
    <location>
        <begin position="322"/>
        <end position="332"/>
    </location>
</feature>
<dbReference type="Proteomes" id="UP000006882">
    <property type="component" value="Chromosome G1"/>
</dbReference>
<dbReference type="PROSITE" id="PS50011">
    <property type="entry name" value="PROTEIN_KINASE_DOM"/>
    <property type="match status" value="1"/>
</dbReference>
<dbReference type="SUPFAM" id="SSF56112">
    <property type="entry name" value="Protein kinase-like (PK-like)"/>
    <property type="match status" value="1"/>
</dbReference>
<feature type="compositionally biased region" description="Low complexity" evidence="5">
    <location>
        <begin position="286"/>
        <end position="318"/>
    </location>
</feature>
<dbReference type="InterPro" id="IPR011009">
    <property type="entry name" value="Kinase-like_dom_sf"/>
</dbReference>
<protein>
    <recommendedName>
        <fullName evidence="6">Protein kinase domain-containing protein</fullName>
    </recommendedName>
</protein>
<evidence type="ECO:0000256" key="1">
    <source>
        <dbReference type="ARBA" id="ARBA00022679"/>
    </source>
</evidence>
<dbReference type="GO" id="GO:0004672">
    <property type="term" value="F:protein kinase activity"/>
    <property type="evidence" value="ECO:0007669"/>
    <property type="project" value="InterPro"/>
</dbReference>
<evidence type="ECO:0000256" key="5">
    <source>
        <dbReference type="SAM" id="MobiDB-lite"/>
    </source>
</evidence>
<proteinExistence type="predicted"/>
<dbReference type="PROSITE" id="PS00108">
    <property type="entry name" value="PROTEIN_KINASE_ST"/>
    <property type="match status" value="1"/>
</dbReference>
<gene>
    <name evidence="7" type="ORF">PRUPE_1G330500</name>
</gene>
<keyword evidence="3" id="KW-0418">Kinase</keyword>
<keyword evidence="2" id="KW-0547">Nucleotide-binding</keyword>
<dbReference type="SMART" id="SM00220">
    <property type="entry name" value="S_TKc"/>
    <property type="match status" value="1"/>
</dbReference>
<evidence type="ECO:0000313" key="8">
    <source>
        <dbReference type="Proteomes" id="UP000006882"/>
    </source>
</evidence>
<sequence>MESWLLGKLEDGREIAVKKLSQSSNQGKKEFMNEAKLLARVQHRNVVNLLGYCAHGVEKLLVYEYVAHESLDKLLFKSNRQEELDWKRRYDIICGIARGLLYLHEDSHNCIIHRDIKASNILLDDKWVPKIADFGMAHLFPEDETHVNTRVAGTNGYMAPEYVMHGHLSVKADVFSFGVVVLELISGQRNSSFNLNVDAQSLLDWAYKLYKKGRSLEIMDPTLASSAVTEQVAMCIQIGLLCIQGDPQLRPTMHRVVVILSKKPSNLEEPTRPGVPGSRYRRSRRPPGLSSTGGSSGESNSRSRTFGSSFTATGTTSAAPELDDRGKRPAEI</sequence>
<name>A0A251R6W8_PRUPE</name>
<keyword evidence="4" id="KW-0067">ATP-binding</keyword>
<dbReference type="InterPro" id="IPR000719">
    <property type="entry name" value="Prot_kinase_dom"/>
</dbReference>
<organism evidence="7 8">
    <name type="scientific">Prunus persica</name>
    <name type="common">Peach</name>
    <name type="synonym">Amygdalus persica</name>
    <dbReference type="NCBI Taxonomy" id="3760"/>
    <lineage>
        <taxon>Eukaryota</taxon>
        <taxon>Viridiplantae</taxon>
        <taxon>Streptophyta</taxon>
        <taxon>Embryophyta</taxon>
        <taxon>Tracheophyta</taxon>
        <taxon>Spermatophyta</taxon>
        <taxon>Magnoliopsida</taxon>
        <taxon>eudicotyledons</taxon>
        <taxon>Gunneridae</taxon>
        <taxon>Pentapetalae</taxon>
        <taxon>rosids</taxon>
        <taxon>fabids</taxon>
        <taxon>Rosales</taxon>
        <taxon>Rosaceae</taxon>
        <taxon>Amygdaloideae</taxon>
        <taxon>Amygdaleae</taxon>
        <taxon>Prunus</taxon>
    </lineage>
</organism>
<evidence type="ECO:0000313" key="7">
    <source>
        <dbReference type="EMBL" id="ONI31781.1"/>
    </source>
</evidence>
<accession>A0A251R6W8</accession>
<dbReference type="InterPro" id="IPR052059">
    <property type="entry name" value="CR_Ser/Thr_kinase"/>
</dbReference>
<dbReference type="Pfam" id="PF07714">
    <property type="entry name" value="PK_Tyr_Ser-Thr"/>
    <property type="match status" value="1"/>
</dbReference>
<dbReference type="AlphaFoldDB" id="A0A251R6W8"/>
<dbReference type="Gene3D" id="1.10.510.10">
    <property type="entry name" value="Transferase(Phosphotransferase) domain 1"/>
    <property type="match status" value="1"/>
</dbReference>
<evidence type="ECO:0000256" key="4">
    <source>
        <dbReference type="ARBA" id="ARBA00022840"/>
    </source>
</evidence>
<dbReference type="Gramene" id="ONI31781">
    <property type="protein sequence ID" value="ONI31781"/>
    <property type="gene ID" value="PRUPE_1G330500"/>
</dbReference>
<dbReference type="FunFam" id="1.10.510.10:FF:000581">
    <property type="entry name" value="Cysteine-rich receptor-like protein kinase 10"/>
    <property type="match status" value="1"/>
</dbReference>
<reference evidence="7 8" key="1">
    <citation type="journal article" date="2013" name="Nat. Genet.">
        <title>The high-quality draft genome of peach (Prunus persica) identifies unique patterns of genetic diversity, domestication and genome evolution.</title>
        <authorList>
            <consortium name="International Peach Genome Initiative"/>
            <person name="Verde I."/>
            <person name="Abbott A.G."/>
            <person name="Scalabrin S."/>
            <person name="Jung S."/>
            <person name="Shu S."/>
            <person name="Marroni F."/>
            <person name="Zhebentyayeva T."/>
            <person name="Dettori M.T."/>
            <person name="Grimwood J."/>
            <person name="Cattonaro F."/>
            <person name="Zuccolo A."/>
            <person name="Rossini L."/>
            <person name="Jenkins J."/>
            <person name="Vendramin E."/>
            <person name="Meisel L.A."/>
            <person name="Decroocq V."/>
            <person name="Sosinski B."/>
            <person name="Prochnik S."/>
            <person name="Mitros T."/>
            <person name="Policriti A."/>
            <person name="Cipriani G."/>
            <person name="Dondini L."/>
            <person name="Ficklin S."/>
            <person name="Goodstein D.M."/>
            <person name="Xuan P."/>
            <person name="Del Fabbro C."/>
            <person name="Aramini V."/>
            <person name="Copetti D."/>
            <person name="Gonzalez S."/>
            <person name="Horner D.S."/>
            <person name="Falchi R."/>
            <person name="Lucas S."/>
            <person name="Mica E."/>
            <person name="Maldonado J."/>
            <person name="Lazzari B."/>
            <person name="Bielenberg D."/>
            <person name="Pirona R."/>
            <person name="Miculan M."/>
            <person name="Barakat A."/>
            <person name="Testolin R."/>
            <person name="Stella A."/>
            <person name="Tartarini S."/>
            <person name="Tonutti P."/>
            <person name="Arus P."/>
            <person name="Orellana A."/>
            <person name="Wells C."/>
            <person name="Main D."/>
            <person name="Vizzotto G."/>
            <person name="Silva H."/>
            <person name="Salamini F."/>
            <person name="Schmutz J."/>
            <person name="Morgante M."/>
            <person name="Rokhsar D.S."/>
        </authorList>
    </citation>
    <scope>NUCLEOTIDE SEQUENCE [LARGE SCALE GENOMIC DNA]</scope>
    <source>
        <strain evidence="8">cv. Nemared</strain>
    </source>
</reference>
<dbReference type="EMBL" id="CM007651">
    <property type="protein sequence ID" value="ONI31781.1"/>
    <property type="molecule type" value="Genomic_DNA"/>
</dbReference>
<evidence type="ECO:0000256" key="2">
    <source>
        <dbReference type="ARBA" id="ARBA00022741"/>
    </source>
</evidence>
<keyword evidence="1" id="KW-0808">Transferase</keyword>
<evidence type="ECO:0000256" key="3">
    <source>
        <dbReference type="ARBA" id="ARBA00022777"/>
    </source>
</evidence>
<feature type="region of interest" description="Disordered" evidence="5">
    <location>
        <begin position="266"/>
        <end position="332"/>
    </location>
</feature>
<dbReference type="Gene3D" id="3.30.200.20">
    <property type="entry name" value="Phosphorylase Kinase, domain 1"/>
    <property type="match status" value="1"/>
</dbReference>